<dbReference type="Proteomes" id="UP000198615">
    <property type="component" value="Unassembled WGS sequence"/>
</dbReference>
<evidence type="ECO:0000313" key="2">
    <source>
        <dbReference type="Proteomes" id="UP000198615"/>
    </source>
</evidence>
<dbReference type="Gene3D" id="1.10.640.10">
    <property type="entry name" value="Haem peroxidase domain superfamily, animal type"/>
    <property type="match status" value="1"/>
</dbReference>
<dbReference type="SUPFAM" id="SSF48113">
    <property type="entry name" value="Heme-dependent peroxidases"/>
    <property type="match status" value="1"/>
</dbReference>
<keyword evidence="2" id="KW-1185">Reference proteome</keyword>
<proteinExistence type="predicted"/>
<dbReference type="AlphaFoldDB" id="A0A8G2EYD4"/>
<dbReference type="GO" id="GO:0006979">
    <property type="term" value="P:response to oxidative stress"/>
    <property type="evidence" value="ECO:0007669"/>
    <property type="project" value="InterPro"/>
</dbReference>
<dbReference type="GO" id="GO:0004601">
    <property type="term" value="F:peroxidase activity"/>
    <property type="evidence" value="ECO:0007669"/>
    <property type="project" value="InterPro"/>
</dbReference>
<name>A0A8G2EYD4_9PROT</name>
<dbReference type="GO" id="GO:0020037">
    <property type="term" value="F:heme binding"/>
    <property type="evidence" value="ECO:0007669"/>
    <property type="project" value="InterPro"/>
</dbReference>
<protein>
    <recommendedName>
        <fullName evidence="3">Animal haem peroxidase</fullName>
    </recommendedName>
</protein>
<dbReference type="EMBL" id="FNBW01000020">
    <property type="protein sequence ID" value="SDG52344.1"/>
    <property type="molecule type" value="Genomic_DNA"/>
</dbReference>
<dbReference type="InterPro" id="IPR037120">
    <property type="entry name" value="Haem_peroxidase_sf_animal"/>
</dbReference>
<reference evidence="1 2" key="1">
    <citation type="submission" date="2016-10" db="EMBL/GenBank/DDBJ databases">
        <authorList>
            <person name="Varghese N."/>
            <person name="Submissions S."/>
        </authorList>
    </citation>
    <scope>NUCLEOTIDE SEQUENCE [LARGE SCALE GENOMIC DNA]</scope>
    <source>
        <strain evidence="1 2">DSM 18839</strain>
    </source>
</reference>
<comment type="caution">
    <text evidence="1">The sequence shown here is derived from an EMBL/GenBank/DDBJ whole genome shotgun (WGS) entry which is preliminary data.</text>
</comment>
<accession>A0A8G2EYD4</accession>
<evidence type="ECO:0008006" key="3">
    <source>
        <dbReference type="Google" id="ProtNLM"/>
    </source>
</evidence>
<dbReference type="InterPro" id="IPR010255">
    <property type="entry name" value="Haem_peroxidase_sf"/>
</dbReference>
<evidence type="ECO:0000313" key="1">
    <source>
        <dbReference type="EMBL" id="SDG52344.1"/>
    </source>
</evidence>
<sequence>MHFSQQDGAETEGQTAGRGAFGYLFEDAARSPDCLLPACDRTVNGLLDLGAAMGDPGTRADAEIRTDGTLPAVMTYFARFIAHDLTARIDRKAGPTPLPDGAIPEGAAPACARDVAAGSVLAPMAPDLLVRRIVNGRRPQFDLASLYGDGPGLGAALGCPDRIGASSDQLYDGLRLKVRFDRDGRLDLPRHVDGVSAGRAIVGDGRNDGCLNLSQFHAAMLRFNNVVFESTHGCSTQSRWSQTRRLVRWAYQYLVVNAFLPAVCDAEVLADVTANGPRFFRPSGGAAAMPLEFALGALPFADSMVRPAYTVNDGLTLTLDEAQDPPGRLVGPDHRLKPEAVICWRNYVDLAEAGIPGPQRARPIGPRLTRGLGGRTDAVRAMTGRAQRRLLQGYLSSLPTGQAVARRLGLVPMSTEQVAGDDPVLARAVAAGGFADRTPLWFYVLREAAALSGGRTLGPVGSRLLADVVLGLLRADPNSYLNHQGNRAVTARGIEITSGLSATTIGSLADVVRYAGLRR</sequence>
<organism evidence="1 2">
    <name type="scientific">Thalassobaculum litoreum DSM 18839</name>
    <dbReference type="NCBI Taxonomy" id="1123362"/>
    <lineage>
        <taxon>Bacteria</taxon>
        <taxon>Pseudomonadati</taxon>
        <taxon>Pseudomonadota</taxon>
        <taxon>Alphaproteobacteria</taxon>
        <taxon>Rhodospirillales</taxon>
        <taxon>Thalassobaculaceae</taxon>
        <taxon>Thalassobaculum</taxon>
    </lineage>
</organism>
<gene>
    <name evidence="1" type="ORF">SAMN05660686_04711</name>
</gene>